<keyword evidence="1" id="KW-0472">Membrane</keyword>
<dbReference type="Proteomes" id="UP001155241">
    <property type="component" value="Unassembled WGS sequence"/>
</dbReference>
<protein>
    <submittedName>
        <fullName evidence="2">Uncharacterized protein</fullName>
    </submittedName>
</protein>
<proteinExistence type="predicted"/>
<keyword evidence="1" id="KW-1133">Transmembrane helix</keyword>
<keyword evidence="3" id="KW-1185">Reference proteome</keyword>
<sequence>MADTAINQQASPQSSPNTSLWFLLVLNVIAALGTIPATSVAVGFGSVTIVSIYREYDLNGLINREAVQTYDNGRFAGPWTRIPDDLGYEAFKYLTPVALAVTIVFGINAVCLAVLLRKQGSS</sequence>
<feature type="transmembrane region" description="Helical" evidence="1">
    <location>
        <begin position="93"/>
        <end position="116"/>
    </location>
</feature>
<gene>
    <name evidence="2" type="ORF">NG895_29370</name>
</gene>
<comment type="caution">
    <text evidence="2">The sequence shown here is derived from an EMBL/GenBank/DDBJ whole genome shotgun (WGS) entry which is preliminary data.</text>
</comment>
<dbReference type="RefSeq" id="WP_252856148.1">
    <property type="nucleotide sequence ID" value="NZ_JAMXLR010000095.1"/>
</dbReference>
<name>A0A9X2FGL0_9BACT</name>
<dbReference type="EMBL" id="JAMXLR010000095">
    <property type="protein sequence ID" value="MCO6048033.1"/>
    <property type="molecule type" value="Genomic_DNA"/>
</dbReference>
<evidence type="ECO:0000256" key="1">
    <source>
        <dbReference type="SAM" id="Phobius"/>
    </source>
</evidence>
<accession>A0A9X2FGL0</accession>
<reference evidence="2" key="1">
    <citation type="submission" date="2022-06" db="EMBL/GenBank/DDBJ databases">
        <title>Aeoliella straminimaris, a novel planctomycete from sediments.</title>
        <authorList>
            <person name="Vitorino I.R."/>
            <person name="Lage O.M."/>
        </authorList>
    </citation>
    <scope>NUCLEOTIDE SEQUENCE</scope>
    <source>
        <strain evidence="2">ICT_H6.2</strain>
    </source>
</reference>
<feature type="transmembrane region" description="Helical" evidence="1">
    <location>
        <begin position="20"/>
        <end position="53"/>
    </location>
</feature>
<keyword evidence="1" id="KW-0812">Transmembrane</keyword>
<evidence type="ECO:0000313" key="2">
    <source>
        <dbReference type="EMBL" id="MCO6048033.1"/>
    </source>
</evidence>
<dbReference type="AlphaFoldDB" id="A0A9X2FGL0"/>
<evidence type="ECO:0000313" key="3">
    <source>
        <dbReference type="Proteomes" id="UP001155241"/>
    </source>
</evidence>
<organism evidence="2 3">
    <name type="scientific">Aeoliella straminimaris</name>
    <dbReference type="NCBI Taxonomy" id="2954799"/>
    <lineage>
        <taxon>Bacteria</taxon>
        <taxon>Pseudomonadati</taxon>
        <taxon>Planctomycetota</taxon>
        <taxon>Planctomycetia</taxon>
        <taxon>Pirellulales</taxon>
        <taxon>Lacipirellulaceae</taxon>
        <taxon>Aeoliella</taxon>
    </lineage>
</organism>